<sequence>MAGEWNGLQSLFLNDYPYVYDLSSIVNFVNASFKRYAELKATKEKEIIELIASEEFETGTHANQVRTLQRAEDTCWSSHFTSVSRLIEMFSATLEVLRKIINDGPTRYMCGEAKDAYREMTSFKFVFILVLLDKVLGISDIFCRALQTKSLDILNALNYVTSTKRFLQEFRDNG</sequence>
<accession>A0A067DEK7</accession>
<dbReference type="PANTHER" id="PTHR11697:SF230">
    <property type="entry name" value="ZINC FINGER, MYM DOMAIN CONTAINING 1"/>
    <property type="match status" value="1"/>
</dbReference>
<protein>
    <submittedName>
        <fullName evidence="1">Uncharacterized protein</fullName>
    </submittedName>
</protein>
<evidence type="ECO:0000313" key="1">
    <source>
        <dbReference type="EMBL" id="KDO41419.1"/>
    </source>
</evidence>
<dbReference type="EMBL" id="KK785643">
    <property type="protein sequence ID" value="KDO41419.1"/>
    <property type="molecule type" value="Genomic_DNA"/>
</dbReference>
<dbReference type="STRING" id="2711.A0A067DEK7"/>
<organism evidence="1 2">
    <name type="scientific">Citrus sinensis</name>
    <name type="common">Sweet orange</name>
    <name type="synonym">Citrus aurantium var. sinensis</name>
    <dbReference type="NCBI Taxonomy" id="2711"/>
    <lineage>
        <taxon>Eukaryota</taxon>
        <taxon>Viridiplantae</taxon>
        <taxon>Streptophyta</taxon>
        <taxon>Embryophyta</taxon>
        <taxon>Tracheophyta</taxon>
        <taxon>Spermatophyta</taxon>
        <taxon>Magnoliopsida</taxon>
        <taxon>eudicotyledons</taxon>
        <taxon>Gunneridae</taxon>
        <taxon>Pentapetalae</taxon>
        <taxon>rosids</taxon>
        <taxon>malvids</taxon>
        <taxon>Sapindales</taxon>
        <taxon>Rutaceae</taxon>
        <taxon>Aurantioideae</taxon>
        <taxon>Citrus</taxon>
    </lineage>
</organism>
<proteinExistence type="predicted"/>
<dbReference type="Proteomes" id="UP000027120">
    <property type="component" value="Unassembled WGS sequence"/>
</dbReference>
<dbReference type="PANTHER" id="PTHR11697">
    <property type="entry name" value="GENERAL TRANSCRIPTION FACTOR 2-RELATED ZINC FINGER PROTEIN"/>
    <property type="match status" value="1"/>
</dbReference>
<gene>
    <name evidence="1" type="ORF">CISIN_1g043462mg</name>
</gene>
<evidence type="ECO:0000313" key="2">
    <source>
        <dbReference type="Proteomes" id="UP000027120"/>
    </source>
</evidence>
<dbReference type="AlphaFoldDB" id="A0A067DEK7"/>
<dbReference type="InterPro" id="IPR055298">
    <property type="entry name" value="AtLOH3-like"/>
</dbReference>
<reference evidence="1 2" key="1">
    <citation type="submission" date="2014-04" db="EMBL/GenBank/DDBJ databases">
        <authorList>
            <consortium name="International Citrus Genome Consortium"/>
            <person name="Gmitter F."/>
            <person name="Chen C."/>
            <person name="Farmerie W."/>
            <person name="Harkins T."/>
            <person name="Desany B."/>
            <person name="Mohiuddin M."/>
            <person name="Kodira C."/>
            <person name="Borodovsky M."/>
            <person name="Lomsadze A."/>
            <person name="Burns P."/>
            <person name="Jenkins J."/>
            <person name="Prochnik S."/>
            <person name="Shu S."/>
            <person name="Chapman J."/>
            <person name="Pitluck S."/>
            <person name="Schmutz J."/>
            <person name="Rokhsar D."/>
        </authorList>
    </citation>
    <scope>NUCLEOTIDE SEQUENCE</scope>
</reference>
<keyword evidence="2" id="KW-1185">Reference proteome</keyword>
<name>A0A067DEK7_CITSI</name>